<evidence type="ECO:0000256" key="8">
    <source>
        <dbReference type="ARBA" id="ARBA00022857"/>
    </source>
</evidence>
<dbReference type="InterPro" id="IPR010199">
    <property type="entry name" value="CysJ"/>
</dbReference>
<comment type="cofactor">
    <cofactor evidence="1">
        <name>FMN</name>
        <dbReference type="ChEBI" id="CHEBI:58210"/>
    </cofactor>
</comment>
<evidence type="ECO:0000313" key="15">
    <source>
        <dbReference type="Proteomes" id="UP001398420"/>
    </source>
</evidence>
<comment type="cofactor">
    <cofactor evidence="2">
        <name>FAD</name>
        <dbReference type="ChEBI" id="CHEBI:57692"/>
    </cofactor>
</comment>
<dbReference type="Gene3D" id="3.40.50.80">
    <property type="entry name" value="Nucleotide-binding domain of ferredoxin-NADP reductase (FNR) module"/>
    <property type="match status" value="1"/>
</dbReference>
<dbReference type="NCBIfam" id="TIGR01931">
    <property type="entry name" value="cysJ"/>
    <property type="match status" value="1"/>
</dbReference>
<dbReference type="InterPro" id="IPR017938">
    <property type="entry name" value="Riboflavin_synthase-like_b-brl"/>
</dbReference>
<dbReference type="Gene3D" id="1.20.990.10">
    <property type="entry name" value="NADPH-cytochrome p450 Reductase, Chain A, domain 3"/>
    <property type="match status" value="1"/>
</dbReference>
<keyword evidence="11" id="KW-0198">Cysteine biosynthesis</keyword>
<dbReference type="Gene3D" id="2.40.30.10">
    <property type="entry name" value="Translation factors"/>
    <property type="match status" value="1"/>
</dbReference>
<keyword evidence="8" id="KW-0521">NADP</keyword>
<dbReference type="PANTHER" id="PTHR19384:SF128">
    <property type="entry name" value="NADPH OXIDOREDUCTASE A"/>
    <property type="match status" value="1"/>
</dbReference>
<evidence type="ECO:0000259" key="12">
    <source>
        <dbReference type="PROSITE" id="PS50902"/>
    </source>
</evidence>
<dbReference type="PIRSF" id="PIRSF000207">
    <property type="entry name" value="SiR-FP_CysJ"/>
    <property type="match status" value="1"/>
</dbReference>
<dbReference type="CDD" id="cd06199">
    <property type="entry name" value="SiR"/>
    <property type="match status" value="1"/>
</dbReference>
<dbReference type="PROSITE" id="PS50902">
    <property type="entry name" value="FLAVODOXIN_LIKE"/>
    <property type="match status" value="1"/>
</dbReference>
<keyword evidence="7" id="KW-0274">FAD</keyword>
<evidence type="ECO:0000256" key="2">
    <source>
        <dbReference type="ARBA" id="ARBA00001974"/>
    </source>
</evidence>
<feature type="domain" description="Flavodoxin-like" evidence="12">
    <location>
        <begin position="65"/>
        <end position="203"/>
    </location>
</feature>
<dbReference type="InterPro" id="IPR017927">
    <property type="entry name" value="FAD-bd_FR_type"/>
</dbReference>
<evidence type="ECO:0000256" key="3">
    <source>
        <dbReference type="ARBA" id="ARBA00022448"/>
    </source>
</evidence>
<keyword evidence="10 14" id="KW-0560">Oxidoreductase</keyword>
<dbReference type="SUPFAM" id="SSF52218">
    <property type="entry name" value="Flavoproteins"/>
    <property type="match status" value="1"/>
</dbReference>
<evidence type="ECO:0000256" key="6">
    <source>
        <dbReference type="ARBA" id="ARBA00022643"/>
    </source>
</evidence>
<dbReference type="Pfam" id="PF00667">
    <property type="entry name" value="FAD_binding_1"/>
    <property type="match status" value="2"/>
</dbReference>
<keyword evidence="9" id="KW-0249">Electron transport</keyword>
<keyword evidence="3" id="KW-0813">Transport</keyword>
<keyword evidence="5" id="KW-0285">Flavoprotein</keyword>
<accession>A0ABU9LPH6</accession>
<dbReference type="InterPro" id="IPR023173">
    <property type="entry name" value="NADPH_Cyt_P450_Rdtase_alpha"/>
</dbReference>
<protein>
    <submittedName>
        <fullName evidence="14">Assimilatory sulfite reductase (NADPH) flavoprotein subunit</fullName>
        <ecNumber evidence="14">1.8.1.2</ecNumber>
    </submittedName>
</protein>
<dbReference type="InterPro" id="IPR003097">
    <property type="entry name" value="CysJ-like_FAD-binding"/>
</dbReference>
<evidence type="ECO:0000256" key="10">
    <source>
        <dbReference type="ARBA" id="ARBA00023002"/>
    </source>
</evidence>
<proteinExistence type="predicted"/>
<dbReference type="EC" id="1.8.1.2" evidence="14"/>
<evidence type="ECO:0000256" key="9">
    <source>
        <dbReference type="ARBA" id="ARBA00022982"/>
    </source>
</evidence>
<dbReference type="InterPro" id="IPR001094">
    <property type="entry name" value="Flavdoxin-like"/>
</dbReference>
<evidence type="ECO:0000256" key="11">
    <source>
        <dbReference type="ARBA" id="ARBA00023192"/>
    </source>
</evidence>
<dbReference type="SUPFAM" id="SSF52343">
    <property type="entry name" value="Ferredoxin reductase-like, C-terminal NADP-linked domain"/>
    <property type="match status" value="1"/>
</dbReference>
<dbReference type="RefSeq" id="WP_087680219.1">
    <property type="nucleotide sequence ID" value="NZ_JBANCH010000001.1"/>
</dbReference>
<evidence type="ECO:0000259" key="13">
    <source>
        <dbReference type="PROSITE" id="PS51384"/>
    </source>
</evidence>
<dbReference type="InterPro" id="IPR029039">
    <property type="entry name" value="Flavoprotein-like_sf"/>
</dbReference>
<keyword evidence="15" id="KW-1185">Reference proteome</keyword>
<dbReference type="PANTHER" id="PTHR19384">
    <property type="entry name" value="NITRIC OXIDE SYNTHASE-RELATED"/>
    <property type="match status" value="1"/>
</dbReference>
<dbReference type="InterPro" id="IPR001709">
    <property type="entry name" value="Flavoprot_Pyr_Nucl_cyt_Rdtase"/>
</dbReference>
<feature type="domain" description="FAD-binding FR-type" evidence="13">
    <location>
        <begin position="233"/>
        <end position="435"/>
    </location>
</feature>
<name>A0ABU9LPH6_9BACL</name>
<organism evidence="14 15">
    <name type="scientific">Kurthia gibsonii</name>
    <dbReference type="NCBI Taxonomy" id="33946"/>
    <lineage>
        <taxon>Bacteria</taxon>
        <taxon>Bacillati</taxon>
        <taxon>Bacillota</taxon>
        <taxon>Bacilli</taxon>
        <taxon>Bacillales</taxon>
        <taxon>Caryophanaceae</taxon>
        <taxon>Kurthia</taxon>
    </lineage>
</organism>
<dbReference type="InterPro" id="IPR001433">
    <property type="entry name" value="OxRdtase_FAD/NAD-bd"/>
</dbReference>
<dbReference type="SUPFAM" id="SSF63380">
    <property type="entry name" value="Riboflavin synthase domain-like"/>
    <property type="match status" value="1"/>
</dbReference>
<dbReference type="InterPro" id="IPR039261">
    <property type="entry name" value="FNR_nucleotide-bd"/>
</dbReference>
<dbReference type="Pfam" id="PF00258">
    <property type="entry name" value="Flavodoxin_1"/>
    <property type="match status" value="1"/>
</dbReference>
<dbReference type="GO" id="GO:0004783">
    <property type="term" value="F:sulfite reductase (NADPH) activity"/>
    <property type="evidence" value="ECO:0007669"/>
    <property type="project" value="UniProtKB-EC"/>
</dbReference>
<comment type="caution">
    <text evidence="14">The sequence shown here is derived from an EMBL/GenBank/DDBJ whole genome shotgun (WGS) entry which is preliminary data.</text>
</comment>
<dbReference type="Pfam" id="PF00175">
    <property type="entry name" value="NAD_binding_1"/>
    <property type="match status" value="1"/>
</dbReference>
<evidence type="ECO:0000256" key="4">
    <source>
        <dbReference type="ARBA" id="ARBA00022605"/>
    </source>
</evidence>
<dbReference type="Gene3D" id="3.40.50.360">
    <property type="match status" value="1"/>
</dbReference>
<dbReference type="Proteomes" id="UP001398420">
    <property type="component" value="Unassembled WGS sequence"/>
</dbReference>
<dbReference type="PRINTS" id="PR00371">
    <property type="entry name" value="FPNCR"/>
</dbReference>
<reference evidence="14 15" key="1">
    <citation type="submission" date="2024-04" db="EMBL/GenBank/DDBJ databases">
        <authorList>
            <person name="Wu Y.S."/>
            <person name="Zhang L."/>
        </authorList>
    </citation>
    <scope>NUCLEOTIDE SEQUENCE [LARGE SCALE GENOMIC DNA]</scope>
    <source>
        <strain evidence="14 15">KG-01</strain>
    </source>
</reference>
<dbReference type="PRINTS" id="PR00369">
    <property type="entry name" value="FLAVODOXIN"/>
</dbReference>
<keyword evidence="6" id="KW-0288">FMN</keyword>
<dbReference type="EMBL" id="JBCEWA010000007">
    <property type="protein sequence ID" value="MEL5988792.1"/>
    <property type="molecule type" value="Genomic_DNA"/>
</dbReference>
<evidence type="ECO:0000313" key="14">
    <source>
        <dbReference type="EMBL" id="MEL5988792.1"/>
    </source>
</evidence>
<sequence>MVLQVVNSPFTEQQIQLLNELVPNLSAEQKTWLAGYLAATTQHGQTNQPAVIVEEVQAPIKTITASILYGSQTGNAKNLATQFAEELKQNDVQVEVYSMADFPVKKLKKVDNLLIVTSTQGEGEAPDNAKTFYEFLHGARAPKLENLQYSVLGLGDTSYDLFCQTAIDFDAQLHKLGGVALVPRVDCDLDFQEDASNWFTAVQQALLQQSGVGATIAQEKVSSTQEVTTYSRQNPYYAEVLEKINLNMTGSNKETYHVELSLEGSGISFTPGDSIGIYPKNNIARVQSLLEALAIDANDHVTIQQEELTIQEALTHRLEITVLTKPLLEKLGVSPLPEVAWREGRDLIDLVKSYDVKLDAQTLADTLRKLPPRLYSIASSYDANPDEVHITVGLVRYDIEERHYEGVTSGWIASELEIGDQIPIFIQENDHFRLPKDDEPIIMIGAGTGIAPFRAFIEQRDETGATGESWLFFGEQHFVTDFLYQVEWQRYLKEGTLTKMSVAFSRDQAEKIYVQHRILEEAKTFYEWLEKGATIFICGDEKQMAKDVEAAILQVIQEQQNTTEHEARAYLERLTQEKRYLRDVY</sequence>
<dbReference type="PROSITE" id="PS51384">
    <property type="entry name" value="FAD_FR"/>
    <property type="match status" value="1"/>
</dbReference>
<evidence type="ECO:0000256" key="1">
    <source>
        <dbReference type="ARBA" id="ARBA00001917"/>
    </source>
</evidence>
<evidence type="ECO:0000256" key="7">
    <source>
        <dbReference type="ARBA" id="ARBA00022827"/>
    </source>
</evidence>
<dbReference type="InterPro" id="IPR008254">
    <property type="entry name" value="Flavodoxin/NO_synth"/>
</dbReference>
<gene>
    <name evidence="14" type="ORF">AAF454_10320</name>
</gene>
<evidence type="ECO:0000256" key="5">
    <source>
        <dbReference type="ARBA" id="ARBA00022630"/>
    </source>
</evidence>
<keyword evidence="4" id="KW-0028">Amino-acid biosynthesis</keyword>